<protein>
    <submittedName>
        <fullName evidence="2">Ovule protein</fullName>
    </submittedName>
</protein>
<evidence type="ECO:0000313" key="2">
    <source>
        <dbReference type="WBParaSite" id="Hba_00792"/>
    </source>
</evidence>
<reference evidence="2" key="1">
    <citation type="submission" date="2016-11" db="UniProtKB">
        <authorList>
            <consortium name="WormBaseParasite"/>
        </authorList>
    </citation>
    <scope>IDENTIFICATION</scope>
</reference>
<proteinExistence type="predicted"/>
<dbReference type="WBParaSite" id="Hba_00792">
    <property type="protein sequence ID" value="Hba_00792"/>
    <property type="gene ID" value="Hba_00792"/>
</dbReference>
<organism evidence="1 2">
    <name type="scientific">Heterorhabditis bacteriophora</name>
    <name type="common">Entomopathogenic nematode worm</name>
    <dbReference type="NCBI Taxonomy" id="37862"/>
    <lineage>
        <taxon>Eukaryota</taxon>
        <taxon>Metazoa</taxon>
        <taxon>Ecdysozoa</taxon>
        <taxon>Nematoda</taxon>
        <taxon>Chromadorea</taxon>
        <taxon>Rhabditida</taxon>
        <taxon>Rhabditina</taxon>
        <taxon>Rhabditomorpha</taxon>
        <taxon>Strongyloidea</taxon>
        <taxon>Heterorhabditidae</taxon>
        <taxon>Heterorhabditis</taxon>
    </lineage>
</organism>
<accession>A0A1I7W845</accession>
<dbReference type="AlphaFoldDB" id="A0A1I7W845"/>
<keyword evidence="1" id="KW-1185">Reference proteome</keyword>
<name>A0A1I7W845_HETBA</name>
<dbReference type="Proteomes" id="UP000095283">
    <property type="component" value="Unplaced"/>
</dbReference>
<sequence>MVLMIFIPIGGIHVRNRAIFQSEISVKVVLGFATLRTSSSFVLVSLSNKIMPQCITKICLKINNVNIIE</sequence>
<evidence type="ECO:0000313" key="1">
    <source>
        <dbReference type="Proteomes" id="UP000095283"/>
    </source>
</evidence>